<dbReference type="PANTHER" id="PTHR42811">
    <property type="entry name" value="SERINE ACETYLTRANSFERASE"/>
    <property type="match status" value="1"/>
</dbReference>
<keyword evidence="4 7" id="KW-0808">Transferase</keyword>
<comment type="catalytic activity">
    <reaction evidence="6">
        <text>L-serine + acetyl-CoA = O-acetyl-L-serine + CoA</text>
        <dbReference type="Rhea" id="RHEA:24560"/>
        <dbReference type="ChEBI" id="CHEBI:33384"/>
        <dbReference type="ChEBI" id="CHEBI:57287"/>
        <dbReference type="ChEBI" id="CHEBI:57288"/>
        <dbReference type="ChEBI" id="CHEBI:58340"/>
        <dbReference type="EC" id="2.3.1.30"/>
    </reaction>
</comment>
<organism evidence="7 8">
    <name type="scientific">Pseudomonas cavernicola</name>
    <dbReference type="NCBI Taxonomy" id="2320866"/>
    <lineage>
        <taxon>Bacteria</taxon>
        <taxon>Pseudomonadati</taxon>
        <taxon>Pseudomonadota</taxon>
        <taxon>Gammaproteobacteria</taxon>
        <taxon>Pseudomonadales</taxon>
        <taxon>Pseudomonadaceae</taxon>
        <taxon>Pseudomonas</taxon>
    </lineage>
</organism>
<dbReference type="GO" id="GO:0170033">
    <property type="term" value="P:L-amino acid metabolic process"/>
    <property type="evidence" value="ECO:0007669"/>
    <property type="project" value="UniProtKB-ARBA"/>
</dbReference>
<dbReference type="RefSeq" id="WP_119956396.1">
    <property type="nucleotide sequence ID" value="NZ_QYUR01000008.1"/>
</dbReference>
<dbReference type="SUPFAM" id="SSF51161">
    <property type="entry name" value="Trimeric LpxA-like enzymes"/>
    <property type="match status" value="1"/>
</dbReference>
<dbReference type="InterPro" id="IPR011004">
    <property type="entry name" value="Trimer_LpxA-like_sf"/>
</dbReference>
<dbReference type="EMBL" id="QYUR01000008">
    <property type="protein sequence ID" value="RJG08586.1"/>
    <property type="molecule type" value="Genomic_DNA"/>
</dbReference>
<dbReference type="Proteomes" id="UP000284021">
    <property type="component" value="Unassembled WGS sequence"/>
</dbReference>
<dbReference type="InterPro" id="IPR001451">
    <property type="entry name" value="Hexapep"/>
</dbReference>
<evidence type="ECO:0000256" key="3">
    <source>
        <dbReference type="ARBA" id="ARBA00022605"/>
    </source>
</evidence>
<protein>
    <recommendedName>
        <fullName evidence="2">serine O-acetyltransferase</fullName>
        <ecNumber evidence="2">2.3.1.30</ecNumber>
    </recommendedName>
</protein>
<dbReference type="AlphaFoldDB" id="A0A418X7W2"/>
<sequence length="330" mass="35709">MGGFIDMQQLHDELLVHLINTLEPADLLQLDGHLQALIPCVAKFVAEDLMAFASRDPASQGRGNLILESYASFKAVLYYRLAHQVLKLAGAADRRFSSIAQKLSNQGKLLSGTEIHPAAQIGRRFVLDHGYGTVIGETCEIGNDCYILCGVTLGARGIANNPNGKRHPRLGNNVEIGAGARILGCVTIGDNVFICPACVITHDVPADTKVKIVNQIQLQKTSQSDHGGFLGAFALNERLHLVGEVSNSQHITLLDADFHPLTGLALEATVKERSHLQFRIHHTEDDGYPPRLPLNLHVSGPNLDITLIAPPGLSAMVRRLMQTRPQSVGG</sequence>
<dbReference type="GO" id="GO:0019344">
    <property type="term" value="P:cysteine biosynthetic process"/>
    <property type="evidence" value="ECO:0007669"/>
    <property type="project" value="UniProtKB-ARBA"/>
</dbReference>
<keyword evidence="5" id="KW-0012">Acyltransferase</keyword>
<reference evidence="7 8" key="1">
    <citation type="submission" date="2018-09" db="EMBL/GenBank/DDBJ databases">
        <authorList>
            <person name="Zhu H."/>
        </authorList>
    </citation>
    <scope>NUCLEOTIDE SEQUENCE [LARGE SCALE GENOMIC DNA]</scope>
    <source>
        <strain evidence="7 8">K1S02-6</strain>
    </source>
</reference>
<keyword evidence="3" id="KW-0028">Amino-acid biosynthesis</keyword>
<dbReference type="OrthoDB" id="9801456at2"/>
<dbReference type="InterPro" id="IPR045304">
    <property type="entry name" value="LbH_SAT"/>
</dbReference>
<evidence type="ECO:0000256" key="2">
    <source>
        <dbReference type="ARBA" id="ARBA00013266"/>
    </source>
</evidence>
<name>A0A418X7W2_9PSED</name>
<dbReference type="Gene3D" id="2.160.10.10">
    <property type="entry name" value="Hexapeptide repeat proteins"/>
    <property type="match status" value="1"/>
</dbReference>
<gene>
    <name evidence="7" type="ORF">D3879_21960</name>
</gene>
<evidence type="ECO:0000256" key="6">
    <source>
        <dbReference type="ARBA" id="ARBA00049486"/>
    </source>
</evidence>
<dbReference type="GO" id="GO:0009001">
    <property type="term" value="F:serine O-acetyltransferase activity"/>
    <property type="evidence" value="ECO:0007669"/>
    <property type="project" value="UniProtKB-EC"/>
</dbReference>
<dbReference type="InterPro" id="IPR042122">
    <property type="entry name" value="Ser_AcTrfase_N_sf"/>
</dbReference>
<dbReference type="Gene3D" id="1.10.3130.10">
    <property type="entry name" value="serine acetyltransferase, domain 1"/>
    <property type="match status" value="1"/>
</dbReference>
<accession>A0A418X7W2</accession>
<evidence type="ECO:0000313" key="7">
    <source>
        <dbReference type="EMBL" id="RJG08586.1"/>
    </source>
</evidence>
<evidence type="ECO:0000313" key="8">
    <source>
        <dbReference type="Proteomes" id="UP000284021"/>
    </source>
</evidence>
<dbReference type="CDD" id="cd03354">
    <property type="entry name" value="LbH_SAT"/>
    <property type="match status" value="1"/>
</dbReference>
<comment type="similarity">
    <text evidence="1">Belongs to the transferase hexapeptide repeat family.</text>
</comment>
<proteinExistence type="inferred from homology"/>
<comment type="caution">
    <text evidence="7">The sequence shown here is derived from an EMBL/GenBank/DDBJ whole genome shotgun (WGS) entry which is preliminary data.</text>
</comment>
<dbReference type="EC" id="2.3.1.30" evidence="2"/>
<dbReference type="FunFam" id="2.160.10.10:FF:000007">
    <property type="entry name" value="Serine acetyltransferase"/>
    <property type="match status" value="1"/>
</dbReference>
<evidence type="ECO:0000256" key="1">
    <source>
        <dbReference type="ARBA" id="ARBA00007274"/>
    </source>
</evidence>
<evidence type="ECO:0000256" key="4">
    <source>
        <dbReference type="ARBA" id="ARBA00022679"/>
    </source>
</evidence>
<evidence type="ECO:0000256" key="5">
    <source>
        <dbReference type="ARBA" id="ARBA00023315"/>
    </source>
</evidence>
<dbReference type="Pfam" id="PF00132">
    <property type="entry name" value="Hexapep"/>
    <property type="match status" value="1"/>
</dbReference>
<keyword evidence="8" id="KW-1185">Reference proteome</keyword>
<dbReference type="GO" id="GO:0170039">
    <property type="term" value="P:proteinogenic amino acid metabolic process"/>
    <property type="evidence" value="ECO:0007669"/>
    <property type="project" value="UniProtKB-ARBA"/>
</dbReference>